<evidence type="ECO:0000256" key="4">
    <source>
        <dbReference type="ARBA" id="ARBA00022771"/>
    </source>
</evidence>
<proteinExistence type="predicted"/>
<dbReference type="PROSITE" id="PS50294">
    <property type="entry name" value="WD_REPEATS_REGION"/>
    <property type="match status" value="2"/>
</dbReference>
<dbReference type="GO" id="GO:0008270">
    <property type="term" value="F:zinc ion binding"/>
    <property type="evidence" value="ECO:0007669"/>
    <property type="project" value="UniProtKB-KW"/>
</dbReference>
<dbReference type="PROSITE" id="PS50082">
    <property type="entry name" value="WD_REPEATS_2"/>
    <property type="match status" value="2"/>
</dbReference>
<keyword evidence="6" id="KW-0238">DNA-binding</keyword>
<dbReference type="InterPro" id="IPR036855">
    <property type="entry name" value="Znf_CCCH_sf"/>
</dbReference>
<dbReference type="InterPro" id="IPR019775">
    <property type="entry name" value="WD40_repeat_CS"/>
</dbReference>
<dbReference type="InterPro" id="IPR032675">
    <property type="entry name" value="LRR_dom_sf"/>
</dbReference>
<reference evidence="11 12" key="1">
    <citation type="submission" date="2018-02" db="EMBL/GenBank/DDBJ databases">
        <title>Draft genome of wild Prunus yedoensis var. nudiflora.</title>
        <authorList>
            <person name="Baek S."/>
            <person name="Kim J.-H."/>
            <person name="Choi K."/>
            <person name="Kim G.-B."/>
            <person name="Cho A."/>
            <person name="Jang H."/>
            <person name="Shin C.-H."/>
            <person name="Yu H.-J."/>
            <person name="Mun J.-H."/>
        </authorList>
    </citation>
    <scope>NUCLEOTIDE SEQUENCE [LARGE SCALE GENOMIC DNA]</scope>
    <source>
        <strain evidence="12">cv. Jeju island</strain>
        <tissue evidence="11">Leaf</tissue>
    </source>
</reference>
<feature type="compositionally biased region" description="Basic and acidic residues" evidence="9">
    <location>
        <begin position="674"/>
        <end position="684"/>
    </location>
</feature>
<keyword evidence="12" id="KW-1185">Reference proteome</keyword>
<dbReference type="AlphaFoldDB" id="A0A314UQB8"/>
<comment type="caution">
    <text evidence="11">The sequence shown here is derived from an EMBL/GenBank/DDBJ whole genome shotgun (WGS) entry which is preliminary data.</text>
</comment>
<evidence type="ECO:0000256" key="6">
    <source>
        <dbReference type="ARBA" id="ARBA00023125"/>
    </source>
</evidence>
<evidence type="ECO:0000256" key="5">
    <source>
        <dbReference type="ARBA" id="ARBA00022833"/>
    </source>
</evidence>
<dbReference type="CDD" id="cd00200">
    <property type="entry name" value="WD40"/>
    <property type="match status" value="1"/>
</dbReference>
<dbReference type="Gene3D" id="2.130.10.10">
    <property type="entry name" value="YVTN repeat-like/Quinoprotein amine dehydrogenase"/>
    <property type="match status" value="2"/>
</dbReference>
<dbReference type="SMART" id="SM00356">
    <property type="entry name" value="ZnF_C3H1"/>
    <property type="match status" value="2"/>
</dbReference>
<dbReference type="PANTHER" id="PTHR44489:SF14">
    <property type="entry name" value="ZINC FINGER CCCH DOMAIN-CONTAINING PROTEIN 59-RELATED"/>
    <property type="match status" value="1"/>
</dbReference>
<keyword evidence="1 7" id="KW-0853">WD repeat</keyword>
<dbReference type="Pfam" id="PF00400">
    <property type="entry name" value="WD40"/>
    <property type="match status" value="3"/>
</dbReference>
<feature type="repeat" description="WD" evidence="7">
    <location>
        <begin position="804"/>
        <end position="845"/>
    </location>
</feature>
<keyword evidence="2 8" id="KW-0479">Metal-binding</keyword>
<evidence type="ECO:0000313" key="11">
    <source>
        <dbReference type="EMBL" id="PQM36949.1"/>
    </source>
</evidence>
<dbReference type="InterPro" id="IPR009769">
    <property type="entry name" value="EDR2_C"/>
</dbReference>
<feature type="domain" description="C3H1-type" evidence="10">
    <location>
        <begin position="709"/>
        <end position="734"/>
    </location>
</feature>
<dbReference type="Gene3D" id="3.80.10.10">
    <property type="entry name" value="Ribonuclease Inhibitor"/>
    <property type="match status" value="1"/>
</dbReference>
<dbReference type="FunFam" id="2.130.10.10:FF:000869">
    <property type="entry name" value="Zinc finger CCCH domain-containing protein 48"/>
    <property type="match status" value="1"/>
</dbReference>
<evidence type="ECO:0000256" key="2">
    <source>
        <dbReference type="ARBA" id="ARBA00022723"/>
    </source>
</evidence>
<evidence type="ECO:0000256" key="8">
    <source>
        <dbReference type="PROSITE-ProRule" id="PRU00723"/>
    </source>
</evidence>
<dbReference type="PROSITE" id="PS00678">
    <property type="entry name" value="WD_REPEATS_1"/>
    <property type="match status" value="2"/>
</dbReference>
<evidence type="ECO:0000256" key="7">
    <source>
        <dbReference type="PROSITE-ProRule" id="PRU00221"/>
    </source>
</evidence>
<dbReference type="InterPro" id="IPR001680">
    <property type="entry name" value="WD40_rpt"/>
</dbReference>
<dbReference type="Gene3D" id="3.30.1370.210">
    <property type="match status" value="1"/>
</dbReference>
<keyword evidence="4 8" id="KW-0863">Zinc-finger</keyword>
<name>A0A314UQB8_PRUYE</name>
<dbReference type="InterPro" id="IPR015943">
    <property type="entry name" value="WD40/YVTN_repeat-like_dom_sf"/>
</dbReference>
<keyword evidence="5 8" id="KW-0862">Zinc</keyword>
<dbReference type="PANTHER" id="PTHR44489">
    <property type="match status" value="1"/>
</dbReference>
<feature type="region of interest" description="Disordered" evidence="9">
    <location>
        <begin position="655"/>
        <end position="684"/>
    </location>
</feature>
<evidence type="ECO:0000259" key="10">
    <source>
        <dbReference type="PROSITE" id="PS50103"/>
    </source>
</evidence>
<protein>
    <submittedName>
        <fullName evidence="11">Zinc finger CCCH domain-containing protein 48-like</fullName>
    </submittedName>
</protein>
<dbReference type="EMBL" id="PJQY01003501">
    <property type="protein sequence ID" value="PQM36949.1"/>
    <property type="molecule type" value="Genomic_DNA"/>
</dbReference>
<organism evidence="11 12">
    <name type="scientific">Prunus yedoensis var. nudiflora</name>
    <dbReference type="NCBI Taxonomy" id="2094558"/>
    <lineage>
        <taxon>Eukaryota</taxon>
        <taxon>Viridiplantae</taxon>
        <taxon>Streptophyta</taxon>
        <taxon>Embryophyta</taxon>
        <taxon>Tracheophyta</taxon>
        <taxon>Spermatophyta</taxon>
        <taxon>Magnoliopsida</taxon>
        <taxon>eudicotyledons</taxon>
        <taxon>Gunneridae</taxon>
        <taxon>Pentapetalae</taxon>
        <taxon>rosids</taxon>
        <taxon>fabids</taxon>
        <taxon>Rosales</taxon>
        <taxon>Rosaceae</taxon>
        <taxon>Amygdaloideae</taxon>
        <taxon>Amygdaleae</taxon>
        <taxon>Prunus</taxon>
    </lineage>
</organism>
<feature type="domain" description="C3H1-type" evidence="10">
    <location>
        <begin position="766"/>
        <end position="793"/>
    </location>
</feature>
<dbReference type="SUPFAM" id="SSF90229">
    <property type="entry name" value="CCCH zinc finger"/>
    <property type="match status" value="1"/>
</dbReference>
<feature type="zinc finger region" description="C3H1-type" evidence="8">
    <location>
        <begin position="766"/>
        <end position="793"/>
    </location>
</feature>
<feature type="repeat" description="WD" evidence="7">
    <location>
        <begin position="927"/>
        <end position="966"/>
    </location>
</feature>
<dbReference type="OrthoDB" id="9970435at2759"/>
<dbReference type="GO" id="GO:0003677">
    <property type="term" value="F:DNA binding"/>
    <property type="evidence" value="ECO:0007669"/>
    <property type="project" value="UniProtKB-KW"/>
</dbReference>
<evidence type="ECO:0000313" key="12">
    <source>
        <dbReference type="Proteomes" id="UP000250321"/>
    </source>
</evidence>
<gene>
    <name evidence="11" type="ORF">Pyn_15226</name>
</gene>
<evidence type="ECO:0000256" key="9">
    <source>
        <dbReference type="SAM" id="MobiDB-lite"/>
    </source>
</evidence>
<dbReference type="SMART" id="SM00320">
    <property type="entry name" value="WD40"/>
    <property type="match status" value="6"/>
</dbReference>
<evidence type="ECO:0000256" key="3">
    <source>
        <dbReference type="ARBA" id="ARBA00022737"/>
    </source>
</evidence>
<dbReference type="SUPFAM" id="SSF52058">
    <property type="entry name" value="L domain-like"/>
    <property type="match status" value="1"/>
</dbReference>
<feature type="zinc finger region" description="C3H1-type" evidence="8">
    <location>
        <begin position="709"/>
        <end position="734"/>
    </location>
</feature>
<sequence>MKKFNLLSTKLWQSIESWILPRRNLVSFSLASLPRSLERLSLAHCNVAEIPSELGALSSLKHLDLSATPILNLPGNMKGLIMLQTLLVEGCAKLQALPELPASLNSLEAGHCTSLKKGLNECGIFSIFLHGNKIPDWFSYKSLCNSVLSIVVPSHLNLKIRGLNACVLYARRPDHKDGPHVFSEHFVKVSNETKGLMWTYSPVAMGLPRENQDMLWLSHWVFGDDELESGEEIRVSVKSGLWAKEFGIQLVHEEEIKGEDAGSKSEDIITLPWNQNVDVPVSVSASMYEMWRGKYFLCNHRYRTHQAQFRRCRENPAYAHPTHHPARITAPSSTRERKEKNELAAALNLQGLIQAIQAPIFVRLLLKAYLMASTGGKKELEWIERVRSEGAVPLLDAENCRNGWSSPPGDKFMVRGPEYLSNRVKVPAGEYLLKPLGFDWIRGSTKIGEVLKHPNSRVRKAIEDECLTGDKPFVWAFNLQVPSKDNYSAVAYFTTKEPIPEGSLMDRFLKGDDGFRNSRLKLIANIVKGPWIVRKAVGEQAICIIGRALSCKYCVSDNFLEVDVDIGSSMVASAIVHLAFGYITTLTVDLAFLIEGQTESELPEQVLGAVRFSELDPAVARAIEPSSSRSAGSLQSNLPTRLWKSIGQGFSHMLHPGTQENGSSLGSAHGNGIGDHEGNSEEPKKCMATKEVRRLRPESSVYTRPVGVSSKTVCAYWIAGRCTKKFCRFLHTSAPSTLANPRISKQKALQKDNAYNATHKSNVVQKSPEKVCKFWVVGNCVEGDRCPYLHTWFRGAGFSMLAKLQGHKKAVTGIALPETSDKLYSAGTDGAARVWDCRTGQCGSVINLGGEAGSLVSEGPWVFVGLPNVVKAWNIQTNAEFNLNGPVGQVHAMVVANEMLFAGAQDGVISVWKGCSKSNPFQLAGTLKGHTQAVVCLTVGRNRLYSGSVDQTIRVWDLDTLQCIMTLNAHSDVVMSLICWDQFLLSCSLDCTIKVWVATEGGNLEVTYTHNEEHGVLALSGMPDAEAKPILFCSCNDTSVRLYELPSFTERGRLFGKREVRAIQTGPGGLFFSGDATGLLSVWKWLDPGLKELSS</sequence>
<dbReference type="SUPFAM" id="SSF50978">
    <property type="entry name" value="WD40 repeat-like"/>
    <property type="match status" value="1"/>
</dbReference>
<dbReference type="PROSITE" id="PS50103">
    <property type="entry name" value="ZF_C3H1"/>
    <property type="match status" value="2"/>
</dbReference>
<dbReference type="InterPro" id="IPR000571">
    <property type="entry name" value="Znf_CCCH"/>
</dbReference>
<evidence type="ECO:0000256" key="1">
    <source>
        <dbReference type="ARBA" id="ARBA00022574"/>
    </source>
</evidence>
<dbReference type="STRING" id="2094558.A0A314UQB8"/>
<accession>A0A314UQB8</accession>
<dbReference type="InterPro" id="IPR036322">
    <property type="entry name" value="WD40_repeat_dom_sf"/>
</dbReference>
<dbReference type="Pfam" id="PF07059">
    <property type="entry name" value="EDR2_C"/>
    <property type="match status" value="1"/>
</dbReference>
<dbReference type="InterPro" id="IPR044715">
    <property type="entry name" value="WDR86-like"/>
</dbReference>
<keyword evidence="3" id="KW-0677">Repeat</keyword>
<dbReference type="Proteomes" id="UP000250321">
    <property type="component" value="Unassembled WGS sequence"/>
</dbReference>